<dbReference type="PANTHER" id="PTHR37816">
    <property type="entry name" value="YALI0E33011P"/>
    <property type="match status" value="1"/>
</dbReference>
<dbReference type="Pfam" id="PF13238">
    <property type="entry name" value="AAA_18"/>
    <property type="match status" value="1"/>
</dbReference>
<evidence type="ECO:0000313" key="2">
    <source>
        <dbReference type="Proteomes" id="UP001596356"/>
    </source>
</evidence>
<dbReference type="SUPFAM" id="SSF52540">
    <property type="entry name" value="P-loop containing nucleoside triphosphate hydrolases"/>
    <property type="match status" value="1"/>
</dbReference>
<sequence length="208" mass="23344">MAAVAFLASPQTLARLWEDFAVMRCKVHVMGASGAGTTTLARALANRWSVPHADADDYFWVPTNPPYTQKRTEADRLDLMRSVFTPREAWVLSGSMVGWGEAVVDQCDAIVFLTLDPAERLRRLEAREVRRRVGKPFDVGAWEAFMDWAAGYDDPSFEGRSRVVHEAWLADRQQPVLRLDSAASEEALVAQVLEWEPAVSSRRSGTHR</sequence>
<organism evidence="1 2">
    <name type="scientific">Branchiibius cervicis</name>
    <dbReference type="NCBI Taxonomy" id="908252"/>
    <lineage>
        <taxon>Bacteria</taxon>
        <taxon>Bacillati</taxon>
        <taxon>Actinomycetota</taxon>
        <taxon>Actinomycetes</taxon>
        <taxon>Micrococcales</taxon>
        <taxon>Dermacoccaceae</taxon>
        <taxon>Branchiibius</taxon>
    </lineage>
</organism>
<evidence type="ECO:0000313" key="1">
    <source>
        <dbReference type="EMBL" id="MFC6715619.1"/>
    </source>
</evidence>
<dbReference type="InterPro" id="IPR027417">
    <property type="entry name" value="P-loop_NTPase"/>
</dbReference>
<dbReference type="Gene3D" id="3.40.50.300">
    <property type="entry name" value="P-loop containing nucleotide triphosphate hydrolases"/>
    <property type="match status" value="1"/>
</dbReference>
<dbReference type="EMBL" id="JBHSWJ010000002">
    <property type="protein sequence ID" value="MFC6715619.1"/>
    <property type="molecule type" value="Genomic_DNA"/>
</dbReference>
<dbReference type="InterPro" id="IPR052922">
    <property type="entry name" value="Cytidylate_Kinase-2"/>
</dbReference>
<dbReference type="NCBIfam" id="NF004861">
    <property type="entry name" value="PRK06217.1"/>
    <property type="match status" value="1"/>
</dbReference>
<accession>A0ABW2AX75</accession>
<proteinExistence type="predicted"/>
<dbReference type="Proteomes" id="UP001596356">
    <property type="component" value="Unassembled WGS sequence"/>
</dbReference>
<dbReference type="RefSeq" id="WP_377824862.1">
    <property type="nucleotide sequence ID" value="NZ_JBHSWJ010000002.1"/>
</dbReference>
<protein>
    <submittedName>
        <fullName evidence="1">AAA family ATPase</fullName>
    </submittedName>
</protein>
<name>A0ABW2AX75_9MICO</name>
<keyword evidence="2" id="KW-1185">Reference proteome</keyword>
<comment type="caution">
    <text evidence="1">The sequence shown here is derived from an EMBL/GenBank/DDBJ whole genome shotgun (WGS) entry which is preliminary data.</text>
</comment>
<gene>
    <name evidence="1" type="ORF">ACFQBT_18050</name>
</gene>
<reference evidence="2" key="1">
    <citation type="journal article" date="2019" name="Int. J. Syst. Evol. Microbiol.">
        <title>The Global Catalogue of Microorganisms (GCM) 10K type strain sequencing project: providing services to taxonomists for standard genome sequencing and annotation.</title>
        <authorList>
            <consortium name="The Broad Institute Genomics Platform"/>
            <consortium name="The Broad Institute Genome Sequencing Center for Infectious Disease"/>
            <person name="Wu L."/>
            <person name="Ma J."/>
        </authorList>
    </citation>
    <scope>NUCLEOTIDE SEQUENCE [LARGE SCALE GENOMIC DNA]</scope>
    <source>
        <strain evidence="2">NBRC 106593</strain>
    </source>
</reference>
<dbReference type="PANTHER" id="PTHR37816:SF2">
    <property type="entry name" value="DNA TOPOLOGY MODULATION PROTEIN FLAR-RELATED PROTEIN"/>
    <property type="match status" value="1"/>
</dbReference>